<dbReference type="GeneID" id="108502346"/>
<evidence type="ECO:0000313" key="1">
    <source>
        <dbReference type="Proteomes" id="UP000504624"/>
    </source>
</evidence>
<evidence type="ECO:0000313" key="2">
    <source>
        <dbReference type="RefSeq" id="XP_017680704.1"/>
    </source>
</evidence>
<organism evidence="1 2">
    <name type="scientific">Lepidothrix coronata</name>
    <name type="common">blue-crowned manakin</name>
    <dbReference type="NCBI Taxonomy" id="321398"/>
    <lineage>
        <taxon>Eukaryota</taxon>
        <taxon>Metazoa</taxon>
        <taxon>Chordata</taxon>
        <taxon>Craniata</taxon>
        <taxon>Vertebrata</taxon>
        <taxon>Euteleostomi</taxon>
        <taxon>Archelosauria</taxon>
        <taxon>Archosauria</taxon>
        <taxon>Dinosauria</taxon>
        <taxon>Saurischia</taxon>
        <taxon>Theropoda</taxon>
        <taxon>Coelurosauria</taxon>
        <taxon>Aves</taxon>
        <taxon>Neognathae</taxon>
        <taxon>Neoaves</taxon>
        <taxon>Telluraves</taxon>
        <taxon>Australaves</taxon>
        <taxon>Passeriformes</taxon>
        <taxon>Pipridae</taxon>
        <taxon>Lepidothrix</taxon>
    </lineage>
</organism>
<dbReference type="Proteomes" id="UP000504624">
    <property type="component" value="Unplaced"/>
</dbReference>
<reference evidence="2" key="1">
    <citation type="submission" date="2025-08" db="UniProtKB">
        <authorList>
            <consortium name="RefSeq"/>
        </authorList>
    </citation>
    <scope>IDENTIFICATION</scope>
</reference>
<accession>A0A6J0I4B1</accession>
<name>A0A6J0I4B1_9PASS</name>
<proteinExistence type="predicted"/>
<sequence length="204" mass="22576">MDSMLTVIVQNTPPSRMGKELQNKLQATEEVLLAATELLKWRQLKDLMQTQQTWRIGVATRHLEDQSTEKLDEICSAWSHSLSLGTRWAGRGPGCCTGTAMASCFPVDISAFQFFACEGVERPEEGRQSPGWKKAAATKRCLKYVREINNPNEIKDRVFVGSDEIDKRGTRAIKKDFKALGQLVDGTAAQVVFASVPAVAGMNE</sequence>
<protein>
    <submittedName>
        <fullName evidence="2">Uncharacterized protein LOC108502346</fullName>
    </submittedName>
</protein>
<keyword evidence="1" id="KW-1185">Reference proteome</keyword>
<dbReference type="RefSeq" id="XP_017680704.1">
    <property type="nucleotide sequence ID" value="XM_017825215.1"/>
</dbReference>
<dbReference type="AlphaFoldDB" id="A0A6J0I4B1"/>
<gene>
    <name evidence="2" type="primary">LOC108502346</name>
</gene>
<dbReference type="OrthoDB" id="5804959at2759"/>